<dbReference type="InterPro" id="IPR039426">
    <property type="entry name" value="TonB-dep_rcpt-like"/>
</dbReference>
<dbReference type="InterPro" id="IPR000531">
    <property type="entry name" value="Beta-barrel_TonB"/>
</dbReference>
<dbReference type="InterPro" id="IPR008969">
    <property type="entry name" value="CarboxyPept-like_regulatory"/>
</dbReference>
<dbReference type="Pfam" id="PF13715">
    <property type="entry name" value="CarbopepD_reg_2"/>
    <property type="match status" value="1"/>
</dbReference>
<dbReference type="RefSeq" id="WP_130064768.1">
    <property type="nucleotide sequence ID" value="NZ_DAWDPI010000031.1"/>
</dbReference>
<name>A0A1Q6F361_9BACT</name>
<dbReference type="PANTHER" id="PTHR30069">
    <property type="entry name" value="TONB-DEPENDENT OUTER MEMBRANE RECEPTOR"/>
    <property type="match status" value="1"/>
</dbReference>
<feature type="domain" description="TonB-dependent receptor plug" evidence="12">
    <location>
        <begin position="132"/>
        <end position="238"/>
    </location>
</feature>
<dbReference type="SUPFAM" id="SSF49464">
    <property type="entry name" value="Carboxypeptidase regulatory domain-like"/>
    <property type="match status" value="1"/>
</dbReference>
<dbReference type="Pfam" id="PF07715">
    <property type="entry name" value="Plug"/>
    <property type="match status" value="1"/>
</dbReference>
<dbReference type="InterPro" id="IPR012910">
    <property type="entry name" value="Plug_dom"/>
</dbReference>
<keyword evidence="10" id="KW-0732">Signal</keyword>
<evidence type="ECO:0000256" key="5">
    <source>
        <dbReference type="ARBA" id="ARBA00023077"/>
    </source>
</evidence>
<keyword evidence="5 9" id="KW-0798">TonB box</keyword>
<reference evidence="13 14" key="1">
    <citation type="journal article" date="2016" name="Nat. Biotechnol.">
        <title>Measurement of bacterial replication rates in microbial communities.</title>
        <authorList>
            <person name="Brown C.T."/>
            <person name="Olm M.R."/>
            <person name="Thomas B.C."/>
            <person name="Banfield J.F."/>
        </authorList>
    </citation>
    <scope>NUCLEOTIDE SEQUENCE [LARGE SCALE GENOMIC DNA]</scope>
    <source>
        <strain evidence="13">CAG:67_53_122</strain>
    </source>
</reference>
<evidence type="ECO:0000313" key="13">
    <source>
        <dbReference type="EMBL" id="OKY93248.1"/>
    </source>
</evidence>
<evidence type="ECO:0000256" key="3">
    <source>
        <dbReference type="ARBA" id="ARBA00022452"/>
    </source>
</evidence>
<evidence type="ECO:0000256" key="7">
    <source>
        <dbReference type="ARBA" id="ARBA00023237"/>
    </source>
</evidence>
<evidence type="ECO:0000256" key="10">
    <source>
        <dbReference type="SAM" id="SignalP"/>
    </source>
</evidence>
<keyword evidence="7 8" id="KW-0998">Cell outer membrane</keyword>
<organism evidence="13 14">
    <name type="scientific">Alistipes putredinis</name>
    <dbReference type="NCBI Taxonomy" id="28117"/>
    <lineage>
        <taxon>Bacteria</taxon>
        <taxon>Pseudomonadati</taxon>
        <taxon>Bacteroidota</taxon>
        <taxon>Bacteroidia</taxon>
        <taxon>Bacteroidales</taxon>
        <taxon>Rikenellaceae</taxon>
        <taxon>Alistipes</taxon>
    </lineage>
</organism>
<evidence type="ECO:0000259" key="11">
    <source>
        <dbReference type="Pfam" id="PF00593"/>
    </source>
</evidence>
<dbReference type="Proteomes" id="UP000187417">
    <property type="component" value="Unassembled WGS sequence"/>
</dbReference>
<dbReference type="Gene3D" id="2.170.130.10">
    <property type="entry name" value="TonB-dependent receptor, plug domain"/>
    <property type="match status" value="1"/>
</dbReference>
<dbReference type="PANTHER" id="PTHR30069:SF57">
    <property type="entry name" value="TONB-DEPENDENT RECEPTOR"/>
    <property type="match status" value="1"/>
</dbReference>
<comment type="similarity">
    <text evidence="8 9">Belongs to the TonB-dependent receptor family.</text>
</comment>
<evidence type="ECO:0000259" key="12">
    <source>
        <dbReference type="Pfam" id="PF07715"/>
    </source>
</evidence>
<keyword evidence="3 8" id="KW-1134">Transmembrane beta strand</keyword>
<dbReference type="InterPro" id="IPR037066">
    <property type="entry name" value="Plug_dom_sf"/>
</dbReference>
<dbReference type="STRING" id="28117.BHV66_09730"/>
<evidence type="ECO:0000256" key="9">
    <source>
        <dbReference type="RuleBase" id="RU003357"/>
    </source>
</evidence>
<proteinExistence type="inferred from homology"/>
<evidence type="ECO:0000256" key="1">
    <source>
        <dbReference type="ARBA" id="ARBA00004571"/>
    </source>
</evidence>
<dbReference type="GO" id="GO:0015344">
    <property type="term" value="F:siderophore uptake transmembrane transporter activity"/>
    <property type="evidence" value="ECO:0007669"/>
    <property type="project" value="TreeGrafter"/>
</dbReference>
<comment type="caution">
    <text evidence="13">The sequence shown here is derived from an EMBL/GenBank/DDBJ whole genome shotgun (WGS) entry which is preliminary data.</text>
</comment>
<gene>
    <name evidence="13" type="ORF">BHV66_09730</name>
</gene>
<dbReference type="PROSITE" id="PS52016">
    <property type="entry name" value="TONB_DEPENDENT_REC_3"/>
    <property type="match status" value="1"/>
</dbReference>
<dbReference type="Gene3D" id="2.60.40.1120">
    <property type="entry name" value="Carboxypeptidase-like, regulatory domain"/>
    <property type="match status" value="1"/>
</dbReference>
<accession>A0A1Q6F361</accession>
<feature type="chain" id="PRO_5012750431" evidence="10">
    <location>
        <begin position="21"/>
        <end position="768"/>
    </location>
</feature>
<keyword evidence="2 8" id="KW-0813">Transport</keyword>
<dbReference type="GO" id="GO:0044718">
    <property type="term" value="P:siderophore transmembrane transport"/>
    <property type="evidence" value="ECO:0007669"/>
    <property type="project" value="TreeGrafter"/>
</dbReference>
<dbReference type="InterPro" id="IPR036942">
    <property type="entry name" value="Beta-barrel_TonB_sf"/>
</dbReference>
<dbReference type="Gene3D" id="2.40.170.20">
    <property type="entry name" value="TonB-dependent receptor, beta-barrel domain"/>
    <property type="match status" value="1"/>
</dbReference>
<dbReference type="AlphaFoldDB" id="A0A1Q6F361"/>
<dbReference type="CDD" id="cd01347">
    <property type="entry name" value="ligand_gated_channel"/>
    <property type="match status" value="1"/>
</dbReference>
<keyword evidence="4 8" id="KW-0812">Transmembrane</keyword>
<feature type="signal peptide" evidence="10">
    <location>
        <begin position="1"/>
        <end position="20"/>
    </location>
</feature>
<evidence type="ECO:0000313" key="14">
    <source>
        <dbReference type="Proteomes" id="UP000187417"/>
    </source>
</evidence>
<keyword evidence="6 8" id="KW-0472">Membrane</keyword>
<evidence type="ECO:0000256" key="2">
    <source>
        <dbReference type="ARBA" id="ARBA00022448"/>
    </source>
</evidence>
<sequence length="768" mass="85648">MKEKILGAFLMLLLPAVCSAGEEPAMKPQKQSDANITGHVVDAKTYEHLAFATIAVKGTTIGIATDATGHYFLKNLPQGRFTLVASSVGYRSAEQTVEISPDKTIEVNFSLTEEALSVEEVVVSASRTETNKKTSPTIVSVASAKLFESTASCNLAETMNFQSGLRVETNCGNCGTTQLRINGLEGQYSQVLLDSRPIFSSLASVYGLEQLPVAMIERVEVIRGGGSALFGANAIGGVVNIITKEPLRNSVTLSNTTNIFEGGTADFNTSLNGSFVSDDYKMGVYLFGMIKDRDSYDRNGDGFSDIPKLNSETAGFRAYYKTSPYTRLTAEYHHIHEFRRGGNEFDQPPHMADIAEQLNHKIDGGGLKFDWFSPNNRHRMGIYTSAQNIDRDSYFGTDKNPDAYGATDDKTFVAGAQYTYSFHKLLFLPSELTAGVEYNYNTLHDKYLGFGRDFEQTTHSTGFFFQNEWRSEKLNFLIGGRVDKHNMMKNVVFSPRVNVRYSPTEKIGLRASYSSGYRAPQAYNEDLHIDALDNKVAIIRLAPDLKPEYSHSLSASVDLYHNFGRVQANLLVEGFYTMLEDVFTLEKIGEDAQGNIIKERRNASGATVAGVGAEAKAGIPGRFELQLGYTFQRSRYDEPEKWSDDVTPQRRMFRSPDHYGYLTANVNLTRDFTASVFGNYTGRMLVQHNAGYIERDTERLTPDFWDMGLRLSYNFRLTKQLRLELNAGVKNLFDSFQKDLDFGQNKDAAYIYGPAVPRTYFIGAKFAL</sequence>
<dbReference type="Pfam" id="PF00593">
    <property type="entry name" value="TonB_dep_Rec_b-barrel"/>
    <property type="match status" value="1"/>
</dbReference>
<evidence type="ECO:0000256" key="8">
    <source>
        <dbReference type="PROSITE-ProRule" id="PRU01360"/>
    </source>
</evidence>
<comment type="subcellular location">
    <subcellularLocation>
        <location evidence="1 8">Cell outer membrane</location>
        <topology evidence="1 8">Multi-pass membrane protein</topology>
    </subcellularLocation>
</comment>
<evidence type="ECO:0000256" key="4">
    <source>
        <dbReference type="ARBA" id="ARBA00022692"/>
    </source>
</evidence>
<feature type="domain" description="TonB-dependent receptor-like beta-barrel" evidence="11">
    <location>
        <begin position="316"/>
        <end position="732"/>
    </location>
</feature>
<evidence type="ECO:0000256" key="6">
    <source>
        <dbReference type="ARBA" id="ARBA00023136"/>
    </source>
</evidence>
<keyword evidence="13" id="KW-0675">Receptor</keyword>
<dbReference type="SUPFAM" id="SSF56935">
    <property type="entry name" value="Porins"/>
    <property type="match status" value="1"/>
</dbReference>
<dbReference type="GO" id="GO:0009279">
    <property type="term" value="C:cell outer membrane"/>
    <property type="evidence" value="ECO:0007669"/>
    <property type="project" value="UniProtKB-SubCell"/>
</dbReference>
<dbReference type="EMBL" id="MNQH01000041">
    <property type="protein sequence ID" value="OKY93248.1"/>
    <property type="molecule type" value="Genomic_DNA"/>
</dbReference>
<protein>
    <submittedName>
        <fullName evidence="13">TonB-dependent receptor</fullName>
    </submittedName>
</protein>